<keyword evidence="9" id="KW-1185">Reference proteome</keyword>
<dbReference type="AlphaFoldDB" id="A0A922IEJ5"/>
<sequence>MSACFENCLGRLQEDENRNKITSIVAGSFFAIGWWIIIDISSRYYYPDFNNAYHICGVLATISLLMINSVSSSRIEMYSYGVTDYTVHIWLFVGFVLGFGSLIASLWILFGAYVVTGVNILPGLGIFFQNLFIFLGSIIFKFGRKYDDY</sequence>
<protein>
    <submittedName>
        <fullName evidence="8">Transmembrane protein 50A</fullName>
    </submittedName>
    <submittedName>
        <fullName evidence="7">Transmembrane protein 50b-like protein</fullName>
    </submittedName>
</protein>
<feature type="transmembrane region" description="Helical" evidence="6">
    <location>
        <begin position="21"/>
        <end position="46"/>
    </location>
</feature>
<dbReference type="GO" id="GO:0016020">
    <property type="term" value="C:membrane"/>
    <property type="evidence" value="ECO:0007669"/>
    <property type="project" value="UniProtKB-SubCell"/>
</dbReference>
<feature type="transmembrane region" description="Helical" evidence="6">
    <location>
        <begin position="90"/>
        <end position="114"/>
    </location>
</feature>
<reference evidence="7" key="2">
    <citation type="submission" date="2020-06" db="EMBL/GenBank/DDBJ databases">
        <authorList>
            <person name="Ji K."/>
            <person name="Li J."/>
        </authorList>
    </citation>
    <scope>NUCLEOTIDE SEQUENCE</scope>
    <source>
        <strain evidence="7">JKM2019</strain>
        <tissue evidence="7">Whole body</tissue>
    </source>
</reference>
<dbReference type="Proteomes" id="UP000790347">
    <property type="component" value="Unassembled WGS sequence"/>
</dbReference>
<evidence type="ECO:0000256" key="2">
    <source>
        <dbReference type="ARBA" id="ARBA00005335"/>
    </source>
</evidence>
<evidence type="ECO:0000256" key="4">
    <source>
        <dbReference type="ARBA" id="ARBA00022989"/>
    </source>
</evidence>
<comment type="subcellular location">
    <subcellularLocation>
        <location evidence="1">Membrane</location>
        <topology evidence="1">Multi-pass membrane protein</topology>
    </subcellularLocation>
</comment>
<keyword evidence="3 6" id="KW-0812">Transmembrane</keyword>
<comment type="caution">
    <text evidence="8">The sequence shown here is derived from an EMBL/GenBank/DDBJ whole genome shotgun (WGS) entry which is preliminary data.</text>
</comment>
<evidence type="ECO:0000256" key="5">
    <source>
        <dbReference type="ARBA" id="ARBA00023136"/>
    </source>
</evidence>
<evidence type="ECO:0000313" key="9">
    <source>
        <dbReference type="Proteomes" id="UP000790347"/>
    </source>
</evidence>
<evidence type="ECO:0000256" key="3">
    <source>
        <dbReference type="ARBA" id="ARBA00022692"/>
    </source>
</evidence>
<keyword evidence="5 6" id="KW-0472">Membrane</keyword>
<feature type="transmembrane region" description="Helical" evidence="6">
    <location>
        <begin position="52"/>
        <end position="70"/>
    </location>
</feature>
<dbReference type="Pfam" id="PF05255">
    <property type="entry name" value="UPF0220"/>
    <property type="match status" value="1"/>
</dbReference>
<dbReference type="InterPro" id="IPR007919">
    <property type="entry name" value="UPF0220"/>
</dbReference>
<evidence type="ECO:0000256" key="1">
    <source>
        <dbReference type="ARBA" id="ARBA00004141"/>
    </source>
</evidence>
<reference evidence="8" key="4">
    <citation type="journal article" date="2022" name="Res Sq">
        <title>Comparative Genomics Reveals Insights into the Divergent Evolution of Astigmatic Mites and Household Pest Adaptations.</title>
        <authorList>
            <person name="Xiong Q."/>
            <person name="Wan A.T.-Y."/>
            <person name="Liu X.-Y."/>
            <person name="Fung C.S.-H."/>
            <person name="Xiao X."/>
            <person name="Malainual N."/>
            <person name="Hou J."/>
            <person name="Wang L."/>
            <person name="Wang M."/>
            <person name="Yang K."/>
            <person name="Cui Y."/>
            <person name="Leung E."/>
            <person name="Nong W."/>
            <person name="Shin S.-K."/>
            <person name="Au S."/>
            <person name="Jeong K.Y."/>
            <person name="Chew F.T."/>
            <person name="Hui J."/>
            <person name="Leung T.F."/>
            <person name="Tungtrongchitr A."/>
            <person name="Zhong N."/>
            <person name="Liu Z."/>
            <person name="Tsui S."/>
        </authorList>
    </citation>
    <scope>NUCLEOTIDE SEQUENCE</scope>
    <source>
        <strain evidence="8">Derf</strain>
        <tissue evidence="8">Whole organism</tissue>
    </source>
</reference>
<dbReference type="Proteomes" id="UP000828236">
    <property type="component" value="Unassembled WGS sequence"/>
</dbReference>
<evidence type="ECO:0000256" key="6">
    <source>
        <dbReference type="SAM" id="Phobius"/>
    </source>
</evidence>
<organism evidence="8 9">
    <name type="scientific">Dermatophagoides farinae</name>
    <name type="common">American house dust mite</name>
    <dbReference type="NCBI Taxonomy" id="6954"/>
    <lineage>
        <taxon>Eukaryota</taxon>
        <taxon>Metazoa</taxon>
        <taxon>Ecdysozoa</taxon>
        <taxon>Arthropoda</taxon>
        <taxon>Chelicerata</taxon>
        <taxon>Arachnida</taxon>
        <taxon>Acari</taxon>
        <taxon>Acariformes</taxon>
        <taxon>Sarcoptiformes</taxon>
        <taxon>Astigmata</taxon>
        <taxon>Psoroptidia</taxon>
        <taxon>Analgoidea</taxon>
        <taxon>Pyroglyphidae</taxon>
        <taxon>Dermatophagoidinae</taxon>
        <taxon>Dermatophagoides</taxon>
    </lineage>
</organism>
<accession>A0A922IEJ5</accession>
<evidence type="ECO:0000313" key="8">
    <source>
        <dbReference type="EMBL" id="KAH9529277.1"/>
    </source>
</evidence>
<reference evidence="7" key="3">
    <citation type="journal article" date="2021" name="World Allergy Organ. J.">
        <title>Chromosome-level assembly of Dermatophagoides farinae genome and transcriptome reveals two novel allergens Der f 37 and Der f 39.</title>
        <authorList>
            <person name="Chen J."/>
            <person name="Cai Z."/>
            <person name="Fan D."/>
            <person name="Hu J."/>
            <person name="Hou Y."/>
            <person name="He Y."/>
            <person name="Zhang Z."/>
            <person name="Zhao Z."/>
            <person name="Gao P."/>
            <person name="Hu W."/>
            <person name="Sun J."/>
            <person name="Li J."/>
            <person name="Ji K."/>
        </authorList>
    </citation>
    <scope>NUCLEOTIDE SEQUENCE</scope>
    <source>
        <strain evidence="7">JKM2019</strain>
    </source>
</reference>
<keyword evidence="4 6" id="KW-1133">Transmembrane helix</keyword>
<dbReference type="EMBL" id="SDOV01000004">
    <property type="protein sequence ID" value="KAH7642129.1"/>
    <property type="molecule type" value="Genomic_DNA"/>
</dbReference>
<comment type="similarity">
    <text evidence="2">Belongs to the UPF0220 family.</text>
</comment>
<reference evidence="8" key="1">
    <citation type="submission" date="2013-05" db="EMBL/GenBank/DDBJ databases">
        <authorList>
            <person name="Yim A.K.Y."/>
            <person name="Chan T.F."/>
            <person name="Ji K.M."/>
            <person name="Liu X.Y."/>
            <person name="Zhou J.W."/>
            <person name="Li R.Q."/>
            <person name="Yang K.Y."/>
            <person name="Li J."/>
            <person name="Li M."/>
            <person name="Law P.T.W."/>
            <person name="Wu Y.L."/>
            <person name="Cai Z.L."/>
            <person name="Qin H."/>
            <person name="Bao Y."/>
            <person name="Leung R.K.K."/>
            <person name="Ng P.K.S."/>
            <person name="Zou J."/>
            <person name="Zhong X.J."/>
            <person name="Ran P.X."/>
            <person name="Zhong N.S."/>
            <person name="Liu Z.G."/>
            <person name="Tsui S.K.W."/>
        </authorList>
    </citation>
    <scope>NUCLEOTIDE SEQUENCE</scope>
    <source>
        <strain evidence="8">Derf</strain>
        <tissue evidence="8">Whole organism</tissue>
    </source>
</reference>
<proteinExistence type="inferred from homology"/>
<feature type="transmembrane region" description="Helical" evidence="6">
    <location>
        <begin position="120"/>
        <end position="140"/>
    </location>
</feature>
<name>A0A922IEJ5_DERFA</name>
<evidence type="ECO:0000313" key="7">
    <source>
        <dbReference type="EMBL" id="KAH7642129.1"/>
    </source>
</evidence>
<dbReference type="PANTHER" id="PTHR13180">
    <property type="entry name" value="SMALL MEMBRANE PROTEIN-RELATED"/>
    <property type="match status" value="1"/>
</dbReference>
<gene>
    <name evidence="8" type="primary">TMEM50A</name>
    <name evidence="8" type="ORF">DERF_003168</name>
    <name evidence="7" type="ORF">HUG17_5174</name>
</gene>
<dbReference type="EMBL" id="ASGP02000001">
    <property type="protein sequence ID" value="KAH9529277.1"/>
    <property type="molecule type" value="Genomic_DNA"/>
</dbReference>
<dbReference type="OrthoDB" id="268928at2759"/>